<comment type="subunit">
    <text evidence="19">Part of the axonemal inner dynein arm complex that consists of at least two heavy chains and a number of intermediate and light chains. Interacts with DNAI4.</text>
</comment>
<dbReference type="FunFam" id="1.10.287.2620:FF:000002">
    <property type="entry name" value="Dynein heavy chain 2, axonemal"/>
    <property type="match status" value="1"/>
</dbReference>
<dbReference type="InterPro" id="IPR054354">
    <property type="entry name" value="DYNC2H1-like_lid"/>
</dbReference>
<reference evidence="26" key="1">
    <citation type="submission" date="2018-11" db="EMBL/GenBank/DDBJ databases">
        <authorList>
            <person name="Alioto T."/>
            <person name="Alioto T."/>
        </authorList>
    </citation>
    <scope>NUCLEOTIDE SEQUENCE</scope>
</reference>
<evidence type="ECO:0000256" key="23">
    <source>
        <dbReference type="ARBA" id="ARBA00082099"/>
    </source>
</evidence>
<dbReference type="FunFam" id="3.40.50.300:FF:000153">
    <property type="entry name" value="Dynein axonemal heavy chain 1"/>
    <property type="match status" value="1"/>
</dbReference>
<dbReference type="InterPro" id="IPR013594">
    <property type="entry name" value="Dynein_heavy_tail"/>
</dbReference>
<dbReference type="PANTHER" id="PTHR22878">
    <property type="entry name" value="DYNEIN HEAVY CHAIN 6, AXONEMAL-LIKE-RELATED"/>
    <property type="match status" value="1"/>
</dbReference>
<dbReference type="PANTHER" id="PTHR22878:SF68">
    <property type="entry name" value="DYNEIN HEAVY CHAIN 6, AXONEMAL-LIKE"/>
    <property type="match status" value="1"/>
</dbReference>
<comment type="similarity">
    <text evidence="2">Belongs to the dynein heavy chain family.</text>
</comment>
<accession>A0A8B6HAM2</accession>
<dbReference type="GO" id="GO:0005874">
    <property type="term" value="C:microtubule"/>
    <property type="evidence" value="ECO:0007669"/>
    <property type="project" value="UniProtKB-KW"/>
</dbReference>
<dbReference type="FunFam" id="3.40.50.300:FF:000044">
    <property type="entry name" value="Dynein heavy chain 5, axonemal"/>
    <property type="match status" value="1"/>
</dbReference>
<keyword evidence="14" id="KW-0206">Cytoskeleton</keyword>
<dbReference type="FunFam" id="1.20.140.100:FF:000006">
    <property type="entry name" value="dynein heavy chain 2, axonemal"/>
    <property type="match status" value="1"/>
</dbReference>
<sequence length="4072" mass="469837">MKLKPYSIVEPFMKFLVSNEIISRCRAALDLDRLFDGYVQSGLLTLKQCIDSCEGWKDLYEKTSKMQHKLSPVPWVLDISNIFAQTDAFVQRCKDLTEVCNAQVHFARMEDGNKSEMPQFAGQKGPEVAKGLLEIEKTFNRMLRNLGLVKNKILDVKVTSWHDDFNRFRDNMKDLEIMMQNMMDSAFETVKTVEGGVELLDIFCHLSPREAIKRMIDKKTKDVFIMFNAELNCVKVELSSKPELQMSDHPKYAGLALWARHLKNRIQRNMNLLSKSHFLPFTGTGEEVRGAFIQLNQALDEYMRKTFHEWTLCVVKDPMKLLDIPLMCRSTERPPMLDINFDKRLEKIFQEVHYWERLNFDIPHYVRIAYNRREDLRNLKEHVLLVVRDYNRIIAALSYEERALFRERIRFLDKKIHPGLSKLTWVSHGISEYFVTDCRNNASKVQVIVDDYKGANTEIADQCVKISELLLIKIIPRKVYEKMDFDSYQTKHREIVTKRLTQIHENIVRTMKKTHEIFRLDGSEVQVHWHKYTEKMDKMVEEAFRLNVKWSLQELSKSINGDGKNPPNPMFKVKVLLKDKKVELEPSLSELAYAVSSEYGYITSALSQIQRLPSLLTPKESVKEPIYEMIARSEEARKIHSVINTGMQTNATHMLNYIKTWDNYREIWEIDKGMFIQRYQNLGPVVSSFDSDIARYDEVANNVEAHETIEIIQFMMIDCSPLKTAIMSHCREWQTKFTQLLKKMSTTSLMDLQDYLVENGDRINQLPQTLSELGISLNLWDKLHNELEATEEKFAPLAEQFQILEKYQVTVEEKYLTTQEKLKDEWFIFQESLKEAEGMLKKHKDIFKAGLLAQSDEFKKKVHFLLDNFQKNGPFTSTIGTGEALESISVVQEQLMAFKKAQQEIRDGLNIFKIDQPPNKEIAFMEKELQYIEDIWLMNKEWETSWAEWKVNKFVDLQTETMEATAIADHKKLLKYSKLLADRNWEVVETSKNRVDQFKRTMPLINDLKNTAMRKRHWDKIQNEMGKDFDHKSNDFTLEKIIEMGFDQYAELIHDISEAATKELVIEQGLEVIEAVWNTTDLEIIPYKDRGHYKLVGVENVFSCLDENQIRLSSMKASRFFKAFETDVDRWEKILSNILEVIEILLLVQKEWMYLENIFLGEDIRKQLPRESSNFDEVNVKWKAIMTRMHGDKNALRCTHYKGLLDELNEMNKKLESIQKSLEAYLETKRGVFPRFYFISNDDLLEILGQSKTPNSVQPHLKKLFDNISFLDMKKEAIYQFGKHIKAISMNSEDGEKVEFINSGVFLDGQVENWLGDVEAGMVDTLMERLVATKSALKKSKKDKWLKEHPGQLCIVASQIQWTSDTEKALKHVRVRGDKKPLRTMKKKQVTSLNRYYMEKDQADDVCVIKQTNTDFRYGCEYLDSRRLVITPLTDRCYITLTTALHLHRGGSPKGPAGTGKTETVKDLGKALGMYVIVVNCSEGLDFRSMGRMFSGLAQTGAWGCFDEFNRINIEVLSVVAQQILSILSALSSRAKRFTFERREITLIPTCGIFITMNPGYAGRTDLPDNLKSMFRPIAMVSPDSTLIAEIILFGEGFNNCKGMARKTYTLYSLAEQQLSKQDHYDFGLRALVSVLRYAGPKRRTSPNLSDEEVLILSMKDMNAAKLTSADLSLFNGIISDLFPGIEMPTVEHTIMKNAIVAELKSTHLQAHTHSIKKAMQLYETKSSRHSVMIVGGTQSGKTTAWKTLQGALIALFKKGDENFQNVKVFPLNAKALSLGELYGEFEFSTNDWTDGILSSIMRNACTDKKPDERWILFDGPVDTLWIESMNSVMDDNKILTLINGERISLPEQVSLLFEVGDLSVASPATVSRCGMVYADYEDLKWLPYVESWLQTKKENEVLVEELKKMFDKYLVKILTFKKYYCQDLISIAPMNGVRSLCKLFDALATPENGVDQTDQSEESLARIIELWFLFCMIWSIGASVDEDGRKRLDNFIREIEGTFPNRDTIYEYYVEPKGKSWIHWDEQLKAGWKYDPSMPFYKIIVPTVDTVRYQYLVSTLIDSFNPVLLVGPVGTGKTSVANKTLQKSDQKSNSILTINMSAHTTSNQVQEIIESRVEKRTKGVYVPIGGKKLLTFMDDFNMPAKDTFGSQPPLELMKLWLDYGFWYDREKQTQKEIREMFLIAAMGPPGGGRQVICPRLQSRFNLINMTFPQDNQIHLIFGGMLNQKLQEFEEDIKPLGDIITKATIEVYLAVQQKFKPTPSRMHYLFNLRDISKVFQGMLRAHKHVHDTKNSMIRLWIHECFRVFSDRLVDTFDYESFVAILTEKLASLFDQTFHNICPNKQPPVFGDFLNEEKRYEDITDIGRIRDHLNGVLEKYNNTPGTINMDLVMFMDAIEHVVKIVRVIRQPCGNMLLVGIGGSGHKSLTRLASFMCGMSAFEIEISKLYRRNEFKDDLKRLYWQTGVLNKPTVFIFSDSQVVEEEFLEDINNILSSGEIPSLYNEEEFEEVRNELLEVAQNEGIEDTQQSVFSFLIGRVRSNLHVVLCMSPVGEPFRNRVRKFPAFVNCTTIDWFSEWPIDALNEVADKYLQDVTLDMDKEDKIKPYLVKMFSAMHKSVSELSRKMLLEMKRHNYVTPTNYLEFVSGYKKLLYSKRKELGDQANKLKNGLSKIDETRAKVKNMTEELEDARVKVIQYQKTCDEYLINIVQQKRDADEQQKTEAIEALDSLNKNDITEIRSYGRPPAQVEKVMEAVMILRGNEPTWSEAKKQLGDNNFINKLVAYDKDNISDKMLKKISSNYVNQSDFRPEIVGRVSLAAKSLCLWVRAMELYGRVYRVVQPKQQRLNVAMKQLQEKQDALAEAQQKLAEVKAKMEELKRVYDEKLEQKEDLKRKADYTEMMLERAAKLVEGLAEERVRWEETVQNLKEKISTLPGDCMLAAAFMSYMGPFLSNYREKIVKKLWIPQIANLGIPCTPTFEFSEFMARPTQVREWNIQGLPSDSFSTENGVIVTTGSRWPLMVDPQGQAIKWIKNKEADMGLKVIDFQQADYMKYLESGIHFGTPVLLQNVREKLEPSLDPILNKSLIKKGGVTCIKVGDKEIEYNSDFRFYITTKLGNPHYMPDISTKTTIVNFAVKEQGLQAQFLGIVVKKEKAELEETKDQLVKSIASGKKKLEECEDEILRLLNETKGSLLDDEQLVNTLQTSKMTSQEVSEKLQISEQTEHKIDAAREGYRSCAQRAAILFFVLNDMGMIDPMYQFSLDSYIELFLQSIDRSQKSQKLDERIVNLNEYHTYAVYKYACRGLFERHKLLMSFQMCVKILEAVNKINMDEYSFFLHGGIWHLAFGIWHLAFGIWHLGIVMDRDSQIDNPCSNWLSDTAWDNITELDKLTNFHGIITSFEQYPKDWHTWYSSAEPENSPLPGEWENACNELQKMLFVRSLRPDRVSFCCTTFIFNHLGVKFTEPPALDMSQVIDDCNCKTPLIFILSNGADPTNHLLQLAESKGLANNFNALSLGQGQAPIATRLIKEGIREGNWVFLANCHLSLSWMPHLHKIIEQFQTQKPEPHPEFRLWLSSSPHPDFPITILQTGLKMTTEPPKGLKANLKRLYTNISDSQFQRCPKQDKYKKLLFSLCYFHSLLLERKKFLTLGWNILYEFNDSDFEVSENLMCIYLDHYEETPWEAMKFLVAGIVYGGHVTDDWDRRLLMTYINDYFQDGVISTIFYPLSSLPTYYIPKDGPLAVYREYVSMLPNVDHPEAFGQHSNADIQSQIQETKMMFDTLLSLQPTVSLVGSGESREDKVLNLAANIYKQIPDDLDYEGTVKILEMDHRPINIVLLQEIERYNTLMGIIRTALTNLEQGIKGLVVMTMELENTFQCIFDGRVPPTWLKAYPSLKPLASWTRDLVVRVEQLSKWSKRANPPFIYWIPGFTLPTGFLTAVLQTSARQNNVSIDTLSWEFSIMTVSDENIIGPPKDGVYVKGLFLQGAGWDMKNSCLVEAKPMELVCPVPTIHFKPVENKKKSAKGIYTCPCYYYPNRAGSGERSSFIVGVDMKAGEKSPDHWVKRGTALLMSLDY</sequence>
<dbReference type="Gene3D" id="1.10.8.720">
    <property type="entry name" value="Region D6 of dynein motor"/>
    <property type="match status" value="1"/>
</dbReference>
<dbReference type="Gene3D" id="6.10.140.1060">
    <property type="match status" value="1"/>
</dbReference>
<dbReference type="Pfam" id="PF12780">
    <property type="entry name" value="AAA_8"/>
    <property type="match status" value="1"/>
</dbReference>
<feature type="coiled-coil region" evidence="24">
    <location>
        <begin position="2842"/>
        <end position="2928"/>
    </location>
</feature>
<dbReference type="Pfam" id="PF17852">
    <property type="entry name" value="Dynein_AAA_lid"/>
    <property type="match status" value="1"/>
</dbReference>
<keyword evidence="11 24" id="KW-0175">Coiled coil</keyword>
<evidence type="ECO:0000256" key="11">
    <source>
        <dbReference type="ARBA" id="ARBA00023054"/>
    </source>
</evidence>
<evidence type="ECO:0000313" key="27">
    <source>
        <dbReference type="Proteomes" id="UP000596742"/>
    </source>
</evidence>
<dbReference type="GO" id="GO:0036159">
    <property type="term" value="P:inner dynein arm assembly"/>
    <property type="evidence" value="ECO:0007669"/>
    <property type="project" value="UniProtKB-ARBA"/>
</dbReference>
<comment type="function">
    <text evidence="16">As part of the axonemal inner dynein arm complex plays a central role in ciliary beat. Expressed in sperm flagellum, it is required for sperm motility. Dyneins are microtubule-based molecular motors possessing ATPase activities that can convert the chemical energy of ATP into relative sliding between adjacent microtubule doublets to generate ciliary bending.</text>
</comment>
<dbReference type="Pfam" id="PF18198">
    <property type="entry name" value="AAA_lid_11"/>
    <property type="match status" value="1"/>
</dbReference>
<dbReference type="Proteomes" id="UP000596742">
    <property type="component" value="Unassembled WGS sequence"/>
</dbReference>
<evidence type="ECO:0000256" key="15">
    <source>
        <dbReference type="ARBA" id="ARBA00023273"/>
    </source>
</evidence>
<dbReference type="FunFam" id="1.10.8.1220:FF:000001">
    <property type="entry name" value="Dynein axonemal heavy chain 5"/>
    <property type="match status" value="1"/>
</dbReference>
<dbReference type="Pfam" id="PF08393">
    <property type="entry name" value="DHC_N2"/>
    <property type="match status" value="1"/>
</dbReference>
<dbReference type="GO" id="GO:0036156">
    <property type="term" value="C:inner dynein arm"/>
    <property type="evidence" value="ECO:0007669"/>
    <property type="project" value="UniProtKB-ARBA"/>
</dbReference>
<keyword evidence="7" id="KW-0802">TPR repeat</keyword>
<dbReference type="EMBL" id="UYJE01009742">
    <property type="protein sequence ID" value="VDI76314.1"/>
    <property type="molecule type" value="Genomic_DNA"/>
</dbReference>
<dbReference type="InterPro" id="IPR043160">
    <property type="entry name" value="Dynein_C_barrel"/>
</dbReference>
<dbReference type="InterPro" id="IPR043157">
    <property type="entry name" value="Dynein_AAA1S"/>
</dbReference>
<dbReference type="CDD" id="cd00009">
    <property type="entry name" value="AAA"/>
    <property type="match status" value="1"/>
</dbReference>
<gene>
    <name evidence="26" type="ORF">MGAL_10B068513</name>
</gene>
<dbReference type="Gene3D" id="3.10.490.20">
    <property type="match status" value="1"/>
</dbReference>
<dbReference type="FunFam" id="1.10.8.710:FF:000001">
    <property type="entry name" value="Dynein axonemal heavy chain 2"/>
    <property type="match status" value="1"/>
</dbReference>
<dbReference type="InterPro" id="IPR024743">
    <property type="entry name" value="Dynein_HC_stalk"/>
</dbReference>
<evidence type="ECO:0000256" key="22">
    <source>
        <dbReference type="ARBA" id="ARBA00078558"/>
    </source>
</evidence>
<dbReference type="SMART" id="SM00382">
    <property type="entry name" value="AAA"/>
    <property type="match status" value="2"/>
</dbReference>
<feature type="domain" description="AAA+ ATPase" evidence="25">
    <location>
        <begin position="1449"/>
        <end position="1585"/>
    </location>
</feature>
<evidence type="ECO:0000256" key="3">
    <source>
        <dbReference type="ARBA" id="ARBA00022490"/>
    </source>
</evidence>
<dbReference type="Pfam" id="PF12775">
    <property type="entry name" value="AAA_7"/>
    <property type="match status" value="1"/>
</dbReference>
<evidence type="ECO:0000256" key="7">
    <source>
        <dbReference type="ARBA" id="ARBA00022803"/>
    </source>
</evidence>
<dbReference type="FunFam" id="3.40.50.300:FF:002141">
    <property type="entry name" value="Dynein heavy chain"/>
    <property type="match status" value="1"/>
</dbReference>
<feature type="coiled-coil region" evidence="24">
    <location>
        <begin position="1201"/>
        <end position="1228"/>
    </location>
</feature>
<evidence type="ECO:0000256" key="16">
    <source>
        <dbReference type="ARBA" id="ARBA00053635"/>
    </source>
</evidence>
<evidence type="ECO:0000256" key="6">
    <source>
        <dbReference type="ARBA" id="ARBA00022741"/>
    </source>
</evidence>
<dbReference type="FunFam" id="1.10.472.130:FF:000003">
    <property type="entry name" value="Dynein, axonemal, heavy chain 2"/>
    <property type="match status" value="1"/>
</dbReference>
<keyword evidence="15" id="KW-0966">Cell projection</keyword>
<evidence type="ECO:0000259" key="25">
    <source>
        <dbReference type="SMART" id="SM00382"/>
    </source>
</evidence>
<dbReference type="SUPFAM" id="SSF52540">
    <property type="entry name" value="P-loop containing nucleoside triphosphate hydrolases"/>
    <property type="match status" value="4"/>
</dbReference>
<dbReference type="Gene3D" id="1.20.920.30">
    <property type="match status" value="1"/>
</dbReference>
<dbReference type="Gene3D" id="3.20.180.20">
    <property type="entry name" value="Dynein heavy chain, N-terminal domain 2"/>
    <property type="match status" value="1"/>
</dbReference>
<dbReference type="Gene3D" id="1.20.920.20">
    <property type="match status" value="2"/>
</dbReference>
<dbReference type="Gene3D" id="1.20.58.1120">
    <property type="match status" value="2"/>
</dbReference>
<keyword evidence="8" id="KW-0067">ATP-binding</keyword>
<evidence type="ECO:0000256" key="17">
    <source>
        <dbReference type="ARBA" id="ARBA00054075"/>
    </source>
</evidence>
<dbReference type="InterPro" id="IPR004273">
    <property type="entry name" value="Dynein_heavy_D6_P-loop"/>
</dbReference>
<dbReference type="InterPro" id="IPR041466">
    <property type="entry name" value="Dynein_AAA5_ext"/>
</dbReference>
<evidence type="ECO:0000256" key="4">
    <source>
        <dbReference type="ARBA" id="ARBA00022701"/>
    </source>
</evidence>
<dbReference type="Gene3D" id="1.20.1270.280">
    <property type="match status" value="1"/>
</dbReference>
<feature type="domain" description="AAA+ ATPase" evidence="25">
    <location>
        <begin position="2064"/>
        <end position="2211"/>
    </location>
</feature>
<proteinExistence type="inferred from homology"/>
<dbReference type="FunFam" id="1.20.920.20:FF:000001">
    <property type="entry name" value="dynein heavy chain 2, axonemal"/>
    <property type="match status" value="1"/>
</dbReference>
<evidence type="ECO:0000256" key="10">
    <source>
        <dbReference type="ARBA" id="ARBA00023017"/>
    </source>
</evidence>
<keyword evidence="27" id="KW-1185">Reference proteome</keyword>
<dbReference type="FunFam" id="3.20.180.20:FF:000001">
    <property type="entry name" value="Dynein axonemal heavy chain 5"/>
    <property type="match status" value="1"/>
</dbReference>
<evidence type="ECO:0000256" key="2">
    <source>
        <dbReference type="ARBA" id="ARBA00008887"/>
    </source>
</evidence>
<dbReference type="Pfam" id="PF25007">
    <property type="entry name" value="DYH2-5-8_CC"/>
    <property type="match status" value="1"/>
</dbReference>
<dbReference type="Gene3D" id="1.10.287.2620">
    <property type="match status" value="1"/>
</dbReference>
<dbReference type="Pfam" id="PF12774">
    <property type="entry name" value="AAA_6"/>
    <property type="match status" value="1"/>
</dbReference>
<dbReference type="OrthoDB" id="10251809at2759"/>
<dbReference type="FunFam" id="1.20.920.30:FF:000005">
    <property type="entry name" value="Dynein, axonemal, heavy chain 2"/>
    <property type="match status" value="1"/>
</dbReference>
<dbReference type="InterPro" id="IPR056759">
    <property type="entry name" value="DYH2-5-8_CC"/>
</dbReference>
<keyword evidence="6" id="KW-0547">Nucleotide-binding</keyword>
<comment type="caution">
    <text evidence="26">The sequence shown here is derived from an EMBL/GenBank/DDBJ whole genome shotgun (WGS) entry which is preliminary data.</text>
</comment>
<keyword evidence="4" id="KW-0493">Microtubule</keyword>
<dbReference type="FunFam" id="3.10.490.20:FF:000008">
    <property type="entry name" value="dynein heavy chain 2, axonemal"/>
    <property type="match status" value="1"/>
</dbReference>
<evidence type="ECO:0000256" key="5">
    <source>
        <dbReference type="ARBA" id="ARBA00022737"/>
    </source>
</evidence>
<evidence type="ECO:0000256" key="13">
    <source>
        <dbReference type="ARBA" id="ARBA00023175"/>
    </source>
</evidence>
<comment type="subunit">
    <text evidence="18">The I1 inner arm complex (also known as the f dynein complex) is a two-headed isoform composed of two heavy chains (1-alpha and 1-beta), three intermediate chains and three light chains. I1 occupies a specific position proximal to the first radial spoke and repeats every 96 nm along the length of the axoneme.</text>
</comment>
<feature type="coiled-coil region" evidence="24">
    <location>
        <begin position="2665"/>
        <end position="2732"/>
    </location>
</feature>
<comment type="subcellular location">
    <subcellularLocation>
        <location evidence="1">Cytoplasm</location>
        <location evidence="1">Cytoskeleton</location>
        <location evidence="1">Flagellum axoneme</location>
    </subcellularLocation>
</comment>
<dbReference type="GO" id="GO:0097729">
    <property type="term" value="C:9+2 motile cilium"/>
    <property type="evidence" value="ECO:0007669"/>
    <property type="project" value="UniProtKB-ARBA"/>
</dbReference>
<evidence type="ECO:0000256" key="20">
    <source>
        <dbReference type="ARBA" id="ARBA00071813"/>
    </source>
</evidence>
<keyword evidence="3" id="KW-0963">Cytoplasm</keyword>
<evidence type="ECO:0000256" key="24">
    <source>
        <dbReference type="SAM" id="Coils"/>
    </source>
</evidence>
<dbReference type="FunFam" id="1.20.1270.280:FF:000007">
    <property type="entry name" value="dynein heavy chain 2, axonemal"/>
    <property type="match status" value="1"/>
</dbReference>
<comment type="function">
    <text evidence="17">Force generating protein of eukaryotic cilia and flagella. Produces force towards the minus ends of microtubules. Dynein has ATPase activity; the force-producing power stroke is thought to occur on release of ADP. Required for assembly of the I1 inner arm complex and its targeting to the appropriate axoneme location. Also required for phototaxis.</text>
</comment>
<dbReference type="FunFam" id="1.10.8.720:FF:000008">
    <property type="entry name" value="Dynein axonemal heavy chain 2"/>
    <property type="match status" value="1"/>
</dbReference>
<dbReference type="GO" id="GO:0045505">
    <property type="term" value="F:dynein intermediate chain binding"/>
    <property type="evidence" value="ECO:0007669"/>
    <property type="project" value="InterPro"/>
</dbReference>
<dbReference type="Pfam" id="PF12777">
    <property type="entry name" value="MT"/>
    <property type="match status" value="1"/>
</dbReference>
<dbReference type="Gene3D" id="1.10.8.710">
    <property type="match status" value="1"/>
</dbReference>
<feature type="coiled-coil region" evidence="24">
    <location>
        <begin position="3152"/>
        <end position="3186"/>
    </location>
</feature>
<keyword evidence="10" id="KW-0243">Dynein</keyword>
<evidence type="ECO:0000256" key="9">
    <source>
        <dbReference type="ARBA" id="ARBA00022846"/>
    </source>
</evidence>
<dbReference type="FunFam" id="3.40.50.300:FF:000049">
    <property type="entry name" value="Dynein, axonemal, heavy chain 5"/>
    <property type="match status" value="1"/>
</dbReference>
<evidence type="ECO:0000256" key="19">
    <source>
        <dbReference type="ARBA" id="ARBA00064223"/>
    </source>
</evidence>
<dbReference type="Gene3D" id="1.10.472.130">
    <property type="match status" value="1"/>
</dbReference>
<protein>
    <recommendedName>
        <fullName evidence="20">Dynein axonemal heavy chain 2</fullName>
    </recommendedName>
    <alternativeName>
        <fullName evidence="23">Axonemal beta dynein heavy chain 2</fullName>
    </alternativeName>
    <alternativeName>
        <fullName evidence="22">Ciliary dynein heavy chain 2</fullName>
    </alternativeName>
    <alternativeName>
        <fullName evidence="21">Dynein-1, subspecies f</fullName>
    </alternativeName>
</protein>
<dbReference type="Pfam" id="PF22597">
    <property type="entry name" value="DYN_lid"/>
    <property type="match status" value="1"/>
</dbReference>
<dbReference type="InterPro" id="IPR041658">
    <property type="entry name" value="AAA_lid_11"/>
</dbReference>
<dbReference type="InterPro" id="IPR026983">
    <property type="entry name" value="DHC"/>
</dbReference>
<dbReference type="GO" id="GO:0051959">
    <property type="term" value="F:dynein light intermediate chain binding"/>
    <property type="evidence" value="ECO:0007669"/>
    <property type="project" value="InterPro"/>
</dbReference>
<keyword evidence="13" id="KW-0505">Motor protein</keyword>
<evidence type="ECO:0000256" key="14">
    <source>
        <dbReference type="ARBA" id="ARBA00023212"/>
    </source>
</evidence>
<dbReference type="InterPro" id="IPR042228">
    <property type="entry name" value="Dynein_linker_3"/>
</dbReference>
<dbReference type="Pfam" id="PF18199">
    <property type="entry name" value="Dynein_C"/>
    <property type="match status" value="1"/>
</dbReference>
<dbReference type="Pfam" id="PF03028">
    <property type="entry name" value="Dynein_heavy"/>
    <property type="match status" value="1"/>
</dbReference>
<evidence type="ECO:0000256" key="12">
    <source>
        <dbReference type="ARBA" id="ARBA00023069"/>
    </source>
</evidence>
<dbReference type="GO" id="GO:0060294">
    <property type="term" value="P:cilium movement involved in cell motility"/>
    <property type="evidence" value="ECO:0007669"/>
    <property type="project" value="UniProtKB-ARBA"/>
</dbReference>
<dbReference type="GO" id="GO:0008569">
    <property type="term" value="F:minus-end-directed microtubule motor activity"/>
    <property type="evidence" value="ECO:0007669"/>
    <property type="project" value="InterPro"/>
</dbReference>
<dbReference type="InterPro" id="IPR027417">
    <property type="entry name" value="P-loop_NTPase"/>
</dbReference>
<keyword evidence="9" id="KW-0282">Flagellum</keyword>
<dbReference type="InterPro" id="IPR042222">
    <property type="entry name" value="Dynein_2_N"/>
</dbReference>
<evidence type="ECO:0000256" key="18">
    <source>
        <dbReference type="ARBA" id="ARBA00063032"/>
    </source>
</evidence>
<dbReference type="GO" id="GO:0005524">
    <property type="term" value="F:ATP binding"/>
    <property type="evidence" value="ECO:0007669"/>
    <property type="project" value="UniProtKB-KW"/>
</dbReference>
<dbReference type="InterPro" id="IPR041228">
    <property type="entry name" value="Dynein_C"/>
</dbReference>
<evidence type="ECO:0000313" key="26">
    <source>
        <dbReference type="EMBL" id="VDI76314.1"/>
    </source>
</evidence>
<dbReference type="Gene3D" id="1.20.140.100">
    <property type="entry name" value="Dynein heavy chain, N-terminal domain 2"/>
    <property type="match status" value="1"/>
</dbReference>
<dbReference type="Pfam" id="PF12781">
    <property type="entry name" value="AAA_9"/>
    <property type="match status" value="1"/>
</dbReference>
<dbReference type="InterPro" id="IPR035706">
    <property type="entry name" value="AAA_9"/>
</dbReference>
<dbReference type="Gene3D" id="3.40.50.300">
    <property type="entry name" value="P-loop containing nucleotide triphosphate hydrolases"/>
    <property type="match status" value="5"/>
</dbReference>
<dbReference type="GO" id="GO:0008017">
    <property type="term" value="F:microtubule binding"/>
    <property type="evidence" value="ECO:0007669"/>
    <property type="project" value="UniProtKB-ARBA"/>
</dbReference>
<evidence type="ECO:0000256" key="1">
    <source>
        <dbReference type="ARBA" id="ARBA00004611"/>
    </source>
</evidence>
<dbReference type="Pfam" id="PF08385">
    <property type="entry name" value="DHC_N1"/>
    <property type="match status" value="1"/>
</dbReference>
<evidence type="ECO:0000256" key="8">
    <source>
        <dbReference type="ARBA" id="ARBA00022840"/>
    </source>
</evidence>
<dbReference type="Gene3D" id="1.10.8.1220">
    <property type="match status" value="1"/>
</dbReference>
<keyword evidence="12" id="KW-0969">Cilium</keyword>
<dbReference type="InterPro" id="IPR042219">
    <property type="entry name" value="AAA_lid_11_sf"/>
</dbReference>
<dbReference type="InterPro" id="IPR013602">
    <property type="entry name" value="Dynein_heavy_linker"/>
</dbReference>
<name>A0A8B6HAM2_MYTGA</name>
<evidence type="ECO:0000256" key="21">
    <source>
        <dbReference type="ARBA" id="ARBA00077719"/>
    </source>
</evidence>
<dbReference type="InterPro" id="IPR003593">
    <property type="entry name" value="AAA+_ATPase"/>
</dbReference>
<keyword evidence="5" id="KW-0677">Repeat</keyword>
<organism evidence="26 27">
    <name type="scientific">Mytilus galloprovincialis</name>
    <name type="common">Mediterranean mussel</name>
    <dbReference type="NCBI Taxonomy" id="29158"/>
    <lineage>
        <taxon>Eukaryota</taxon>
        <taxon>Metazoa</taxon>
        <taxon>Spiralia</taxon>
        <taxon>Lophotrochozoa</taxon>
        <taxon>Mollusca</taxon>
        <taxon>Bivalvia</taxon>
        <taxon>Autobranchia</taxon>
        <taxon>Pteriomorphia</taxon>
        <taxon>Mytilida</taxon>
        <taxon>Mytiloidea</taxon>
        <taxon>Mytilidae</taxon>
        <taxon>Mytilinae</taxon>
        <taxon>Mytilus</taxon>
    </lineage>
</organism>
<dbReference type="InterPro" id="IPR024317">
    <property type="entry name" value="Dynein_heavy_chain_D4_dom"/>
</dbReference>
<dbReference type="InterPro" id="IPR035699">
    <property type="entry name" value="AAA_6"/>
</dbReference>